<protein>
    <submittedName>
        <fullName evidence="3">Uncharacterized protein</fullName>
    </submittedName>
</protein>
<gene>
    <name evidence="3" type="ORF">J4H92_08980</name>
</gene>
<keyword evidence="2" id="KW-0472">Membrane</keyword>
<dbReference type="PROSITE" id="PS51318">
    <property type="entry name" value="TAT"/>
    <property type="match status" value="1"/>
</dbReference>
<keyword evidence="4" id="KW-1185">Reference proteome</keyword>
<evidence type="ECO:0000256" key="1">
    <source>
        <dbReference type="SAM" id="MobiDB-lite"/>
    </source>
</evidence>
<sequence length="213" mass="22118">MTDEPTMSGSTTNEPTPDEYDEIGRRMLGRARRGERRRRAIQFAAVGISAAALTAAVLLPSTLSAVTVDDGSGLRSAQQAEAESTEAVPESGSAGEKAAVSGDGSDEEMEMQNSGGSPAILCYAEADPSAERVALSGDPTGDEEWAVEACDRIWVAESSPTGRGTMGEESSVEPSDTSFRPCRVSGGVIAVFPDAGGERNAELCEEIGGETPR</sequence>
<dbReference type="RefSeq" id="WP_208097847.1">
    <property type="nucleotide sequence ID" value="NZ_JAGDYM010000010.1"/>
</dbReference>
<keyword evidence="2" id="KW-0812">Transmembrane</keyword>
<proteinExistence type="predicted"/>
<dbReference type="Proteomes" id="UP000664382">
    <property type="component" value="Unassembled WGS sequence"/>
</dbReference>
<feature type="transmembrane region" description="Helical" evidence="2">
    <location>
        <begin position="40"/>
        <end position="59"/>
    </location>
</feature>
<dbReference type="EMBL" id="JAGDYM010000010">
    <property type="protein sequence ID" value="MBO1902078.1"/>
    <property type="molecule type" value="Genomic_DNA"/>
</dbReference>
<evidence type="ECO:0000256" key="2">
    <source>
        <dbReference type="SAM" id="Phobius"/>
    </source>
</evidence>
<feature type="compositionally biased region" description="Polar residues" evidence="1">
    <location>
        <begin position="1"/>
        <end position="15"/>
    </location>
</feature>
<feature type="region of interest" description="Disordered" evidence="1">
    <location>
        <begin position="1"/>
        <end position="36"/>
    </location>
</feature>
<feature type="region of interest" description="Disordered" evidence="1">
    <location>
        <begin position="68"/>
        <end position="115"/>
    </location>
</feature>
<comment type="caution">
    <text evidence="3">The sequence shown here is derived from an EMBL/GenBank/DDBJ whole genome shotgun (WGS) entry which is preliminary data.</text>
</comment>
<feature type="compositionally biased region" description="Basic residues" evidence="1">
    <location>
        <begin position="27"/>
        <end position="36"/>
    </location>
</feature>
<dbReference type="InterPro" id="IPR006311">
    <property type="entry name" value="TAT_signal"/>
</dbReference>
<feature type="region of interest" description="Disordered" evidence="1">
    <location>
        <begin position="157"/>
        <end position="179"/>
    </location>
</feature>
<reference evidence="3" key="1">
    <citation type="submission" date="2021-03" db="EMBL/GenBank/DDBJ databases">
        <title>Leucobacter chromiisoli sp. nov., isolated from chromium-containing soil of chemical plant.</title>
        <authorList>
            <person name="Xu Z."/>
        </authorList>
    </citation>
    <scope>NUCLEOTIDE SEQUENCE</scope>
    <source>
        <strain evidence="3">S27</strain>
    </source>
</reference>
<feature type="compositionally biased region" description="Low complexity" evidence="1">
    <location>
        <begin position="76"/>
        <end position="87"/>
    </location>
</feature>
<organism evidence="3 4">
    <name type="scientific">Leucobacter weissii</name>
    <dbReference type="NCBI Taxonomy" id="1983706"/>
    <lineage>
        <taxon>Bacteria</taxon>
        <taxon>Bacillati</taxon>
        <taxon>Actinomycetota</taxon>
        <taxon>Actinomycetes</taxon>
        <taxon>Micrococcales</taxon>
        <taxon>Microbacteriaceae</taxon>
        <taxon>Leucobacter</taxon>
    </lineage>
</organism>
<name>A0A939MJV1_9MICO</name>
<dbReference type="AlphaFoldDB" id="A0A939MJV1"/>
<evidence type="ECO:0000313" key="3">
    <source>
        <dbReference type="EMBL" id="MBO1902078.1"/>
    </source>
</evidence>
<keyword evidence="2" id="KW-1133">Transmembrane helix</keyword>
<accession>A0A939MJV1</accession>
<evidence type="ECO:0000313" key="4">
    <source>
        <dbReference type="Proteomes" id="UP000664382"/>
    </source>
</evidence>